<proteinExistence type="predicted"/>
<gene>
    <name evidence="1" type="ORF">QFC24_003259</name>
</gene>
<dbReference type="EMBL" id="JASBWV010000010">
    <property type="protein sequence ID" value="KAJ9124469.1"/>
    <property type="molecule type" value="Genomic_DNA"/>
</dbReference>
<comment type="caution">
    <text evidence="1">The sequence shown here is derived from an EMBL/GenBank/DDBJ whole genome shotgun (WGS) entry which is preliminary data.</text>
</comment>
<keyword evidence="2" id="KW-1185">Reference proteome</keyword>
<evidence type="ECO:0000313" key="2">
    <source>
        <dbReference type="Proteomes" id="UP001234202"/>
    </source>
</evidence>
<sequence length="293" mass="31938">MALALAPDNIDRYGDEYGRDYGYDHDDYHPGSHLPFMRVGTVSDTALDSNSTLAGVDEITALKWKYQDKMVVMGLVFGSAIFVIVFVLVGSIFYGRIARARKTAMKPDHENGNGKKDHQGKRFPGAHAHPPPFYYGNQAPRNIPNENTARRQQIQSHHEQQFPAPVPAGGITVPSESSSEDISTISSFERFMTAPTPPPLAKDTPREATLSPKTTGHDTPLPAYVAESAPASQSEKSQVIQLTSPELDAPAPAFLQPVRPGVDDHSAVAPAPQDSVAPTINLRVPFDQWRFGV</sequence>
<organism evidence="1 2">
    <name type="scientific">Naganishia onofrii</name>
    <dbReference type="NCBI Taxonomy" id="1851511"/>
    <lineage>
        <taxon>Eukaryota</taxon>
        <taxon>Fungi</taxon>
        <taxon>Dikarya</taxon>
        <taxon>Basidiomycota</taxon>
        <taxon>Agaricomycotina</taxon>
        <taxon>Tremellomycetes</taxon>
        <taxon>Filobasidiales</taxon>
        <taxon>Filobasidiaceae</taxon>
        <taxon>Naganishia</taxon>
    </lineage>
</organism>
<dbReference type="Proteomes" id="UP001234202">
    <property type="component" value="Unassembled WGS sequence"/>
</dbReference>
<accession>A0ACC2XM95</accession>
<reference evidence="1" key="1">
    <citation type="submission" date="2023-04" db="EMBL/GenBank/DDBJ databases">
        <title>Draft Genome sequencing of Naganishia species isolated from polar environments using Oxford Nanopore Technology.</title>
        <authorList>
            <person name="Leo P."/>
            <person name="Venkateswaran K."/>
        </authorList>
    </citation>
    <scope>NUCLEOTIDE SEQUENCE</scope>
    <source>
        <strain evidence="1">DBVPG 5303</strain>
    </source>
</reference>
<protein>
    <submittedName>
        <fullName evidence="1">Uncharacterized protein</fullName>
    </submittedName>
</protein>
<name>A0ACC2XM95_9TREE</name>
<evidence type="ECO:0000313" key="1">
    <source>
        <dbReference type="EMBL" id="KAJ9124469.1"/>
    </source>
</evidence>